<dbReference type="AlphaFoldDB" id="A0A101V2T8"/>
<proteinExistence type="predicted"/>
<dbReference type="RefSeq" id="WP_067018280.1">
    <property type="nucleotide sequence ID" value="NZ_KQ949078.1"/>
</dbReference>
<gene>
    <name evidence="2" type="ORF">AQJ91_09030</name>
</gene>
<dbReference type="STRING" id="909626.AQJ91_09030"/>
<feature type="region of interest" description="Disordered" evidence="1">
    <location>
        <begin position="240"/>
        <end position="264"/>
    </location>
</feature>
<evidence type="ECO:0000313" key="3">
    <source>
        <dbReference type="Proteomes" id="UP000053260"/>
    </source>
</evidence>
<evidence type="ECO:0000256" key="1">
    <source>
        <dbReference type="SAM" id="MobiDB-lite"/>
    </source>
</evidence>
<accession>A0A101V2T8</accession>
<sequence>MEKLKEEIDIIQAGVIKEVARHNEEHPGRELPAEGRAKLADAMKIVNSYMPLAKSAHGALEKLRLDDTMALEGKKRMMQELLTDAEQKIVDKQRTADNQATVARASFVVSAFRKLPKGQEAIARQDARMILEASPHPAVRLAQLALRQDDVGALVVTQWGHDYLEARGVEEHEIKATQELVIHHALVGAAEQAEDQERSAAARGALAANSVIGLNDGAASAAHGLFDSMRTYYAVPREAFPTPRDPRRPAAPQVLGEDIEPFTF</sequence>
<protein>
    <submittedName>
        <fullName evidence="2">Uncharacterized protein</fullName>
    </submittedName>
</protein>
<organism evidence="2 3">
    <name type="scientific">Streptomyces dysideae</name>
    <dbReference type="NCBI Taxonomy" id="909626"/>
    <lineage>
        <taxon>Bacteria</taxon>
        <taxon>Bacillati</taxon>
        <taxon>Actinomycetota</taxon>
        <taxon>Actinomycetes</taxon>
        <taxon>Kitasatosporales</taxon>
        <taxon>Streptomycetaceae</taxon>
        <taxon>Streptomyces</taxon>
    </lineage>
</organism>
<keyword evidence="3" id="KW-1185">Reference proteome</keyword>
<name>A0A101V2T8_9ACTN</name>
<evidence type="ECO:0000313" key="2">
    <source>
        <dbReference type="EMBL" id="KUO21468.1"/>
    </source>
</evidence>
<dbReference type="EMBL" id="LMXB01000024">
    <property type="protein sequence ID" value="KUO21468.1"/>
    <property type="molecule type" value="Genomic_DNA"/>
</dbReference>
<comment type="caution">
    <text evidence="2">The sequence shown here is derived from an EMBL/GenBank/DDBJ whole genome shotgun (WGS) entry which is preliminary data.</text>
</comment>
<dbReference type="Proteomes" id="UP000053260">
    <property type="component" value="Unassembled WGS sequence"/>
</dbReference>
<reference evidence="2 3" key="1">
    <citation type="submission" date="2015-10" db="EMBL/GenBank/DDBJ databases">
        <title>Draft genome sequence of Streptomyces sp. RV15, isolated from a marine sponge.</title>
        <authorList>
            <person name="Ruckert C."/>
            <person name="Abdelmohsen U.R."/>
            <person name="Winkler A."/>
            <person name="Hentschel U."/>
            <person name="Kalinowski J."/>
            <person name="Kampfer P."/>
            <person name="Glaeser S."/>
        </authorList>
    </citation>
    <scope>NUCLEOTIDE SEQUENCE [LARGE SCALE GENOMIC DNA]</scope>
    <source>
        <strain evidence="2 3">RV15</strain>
    </source>
</reference>
<dbReference type="OrthoDB" id="9847127at2"/>